<accession>A0A3N4IHR2</accession>
<evidence type="ECO:0000313" key="2">
    <source>
        <dbReference type="EMBL" id="RPA85166.1"/>
    </source>
</evidence>
<feature type="chain" id="PRO_5017964419" description="Ubiquitin 3 binding protein But2 C-terminal domain-containing protein" evidence="1">
    <location>
        <begin position="26"/>
        <end position="173"/>
    </location>
</feature>
<dbReference type="Proteomes" id="UP000275078">
    <property type="component" value="Unassembled WGS sequence"/>
</dbReference>
<dbReference type="EMBL" id="ML119655">
    <property type="protein sequence ID" value="RPA85166.1"/>
    <property type="molecule type" value="Genomic_DNA"/>
</dbReference>
<feature type="signal peptide" evidence="1">
    <location>
        <begin position="1"/>
        <end position="25"/>
    </location>
</feature>
<name>A0A3N4IHR2_ASCIM</name>
<evidence type="ECO:0008006" key="4">
    <source>
        <dbReference type="Google" id="ProtNLM"/>
    </source>
</evidence>
<dbReference type="AlphaFoldDB" id="A0A3N4IHR2"/>
<keyword evidence="3" id="KW-1185">Reference proteome</keyword>
<evidence type="ECO:0000256" key="1">
    <source>
        <dbReference type="SAM" id="SignalP"/>
    </source>
</evidence>
<organism evidence="2 3">
    <name type="scientific">Ascobolus immersus RN42</name>
    <dbReference type="NCBI Taxonomy" id="1160509"/>
    <lineage>
        <taxon>Eukaryota</taxon>
        <taxon>Fungi</taxon>
        <taxon>Dikarya</taxon>
        <taxon>Ascomycota</taxon>
        <taxon>Pezizomycotina</taxon>
        <taxon>Pezizomycetes</taxon>
        <taxon>Pezizales</taxon>
        <taxon>Ascobolaceae</taxon>
        <taxon>Ascobolus</taxon>
    </lineage>
</organism>
<sequence>MKLNLFALPLLATLASSLRLDPVWTQYNVQTGAQTWNTPEGLIRKNADITTIYTFDFGYSNVGKTCTFGFDRPYESTGTKQADLFSVIGNPTSSTTGFPRQAPRNQYIARLQVGNDLFGATTWISPSQAPSFPCPSGKVSWELVPAGDNVVIKHKYAYIPRGRVPSGLFVEAN</sequence>
<reference evidence="2 3" key="1">
    <citation type="journal article" date="2018" name="Nat. Ecol. Evol.">
        <title>Pezizomycetes genomes reveal the molecular basis of ectomycorrhizal truffle lifestyle.</title>
        <authorList>
            <person name="Murat C."/>
            <person name="Payen T."/>
            <person name="Noel B."/>
            <person name="Kuo A."/>
            <person name="Morin E."/>
            <person name="Chen J."/>
            <person name="Kohler A."/>
            <person name="Krizsan K."/>
            <person name="Balestrini R."/>
            <person name="Da Silva C."/>
            <person name="Montanini B."/>
            <person name="Hainaut M."/>
            <person name="Levati E."/>
            <person name="Barry K.W."/>
            <person name="Belfiori B."/>
            <person name="Cichocki N."/>
            <person name="Clum A."/>
            <person name="Dockter R.B."/>
            <person name="Fauchery L."/>
            <person name="Guy J."/>
            <person name="Iotti M."/>
            <person name="Le Tacon F."/>
            <person name="Lindquist E.A."/>
            <person name="Lipzen A."/>
            <person name="Malagnac F."/>
            <person name="Mello A."/>
            <person name="Molinier V."/>
            <person name="Miyauchi S."/>
            <person name="Poulain J."/>
            <person name="Riccioni C."/>
            <person name="Rubini A."/>
            <person name="Sitrit Y."/>
            <person name="Splivallo R."/>
            <person name="Traeger S."/>
            <person name="Wang M."/>
            <person name="Zifcakova L."/>
            <person name="Wipf D."/>
            <person name="Zambonelli A."/>
            <person name="Paolocci F."/>
            <person name="Nowrousian M."/>
            <person name="Ottonello S."/>
            <person name="Baldrian P."/>
            <person name="Spatafora J.W."/>
            <person name="Henrissat B."/>
            <person name="Nagy L.G."/>
            <person name="Aury J.M."/>
            <person name="Wincker P."/>
            <person name="Grigoriev I.V."/>
            <person name="Bonfante P."/>
            <person name="Martin F.M."/>
        </authorList>
    </citation>
    <scope>NUCLEOTIDE SEQUENCE [LARGE SCALE GENOMIC DNA]</scope>
    <source>
        <strain evidence="2 3">RN42</strain>
    </source>
</reference>
<protein>
    <recommendedName>
        <fullName evidence="4">Ubiquitin 3 binding protein But2 C-terminal domain-containing protein</fullName>
    </recommendedName>
</protein>
<proteinExistence type="predicted"/>
<evidence type="ECO:0000313" key="3">
    <source>
        <dbReference type="Proteomes" id="UP000275078"/>
    </source>
</evidence>
<gene>
    <name evidence="2" type="ORF">BJ508DRAFT_412287</name>
</gene>
<dbReference type="OrthoDB" id="5356630at2759"/>
<keyword evidence="1" id="KW-0732">Signal</keyword>